<feature type="compositionally biased region" description="Polar residues" evidence="1">
    <location>
        <begin position="330"/>
        <end position="340"/>
    </location>
</feature>
<accession>A0A1X2HL18</accession>
<evidence type="ECO:0000313" key="2">
    <source>
        <dbReference type="EMBL" id="ORZ00070.1"/>
    </source>
</evidence>
<dbReference type="Proteomes" id="UP000193560">
    <property type="component" value="Unassembled WGS sequence"/>
</dbReference>
<dbReference type="AlphaFoldDB" id="A0A1X2HL18"/>
<proteinExistence type="predicted"/>
<sequence>MVPTLQLYQKHAPLPENKKPFIAISGSIGFLKNILKNIKNCKFTGISPPLDVYKSLIKHAYGATCGNQIIKYLQTDVDQISPFLLKKLKKEHEQAQAQQPEIILECSVTNANDDMDWSRTFGDQDDYMDESDSSLSTNTIDEPFLDFSQLILAFMNQQHQFSKTQQSQVYLFLEAFTPMKGSGPSNNAAQNNNAFSIKNSLLSDLAQNKKLLPEKEPEIKDNVATLSYAESITRKRQRHQKPQPLVKRQRKDGETTAFPLCKETLSEHPPTSIAQSCKPPCDPRASGQQNKRKRDHQTLEPQQKRQRNGGQTGSSLGKKSLSERPLNILCNLNGTRQQQNNKRKKDHQSFEPPQKRQNQAQKENIAPNMITKKIVQTVH</sequence>
<feature type="region of interest" description="Disordered" evidence="1">
    <location>
        <begin position="231"/>
        <end position="379"/>
    </location>
</feature>
<gene>
    <name evidence="2" type="ORF">BCR42DRAFT_201562</name>
</gene>
<comment type="caution">
    <text evidence="2">The sequence shown here is derived from an EMBL/GenBank/DDBJ whole genome shotgun (WGS) entry which is preliminary data.</text>
</comment>
<evidence type="ECO:0000256" key="1">
    <source>
        <dbReference type="SAM" id="MobiDB-lite"/>
    </source>
</evidence>
<keyword evidence="3" id="KW-1185">Reference proteome</keyword>
<organism evidence="2 3">
    <name type="scientific">Absidia repens</name>
    <dbReference type="NCBI Taxonomy" id="90262"/>
    <lineage>
        <taxon>Eukaryota</taxon>
        <taxon>Fungi</taxon>
        <taxon>Fungi incertae sedis</taxon>
        <taxon>Mucoromycota</taxon>
        <taxon>Mucoromycotina</taxon>
        <taxon>Mucoromycetes</taxon>
        <taxon>Mucorales</taxon>
        <taxon>Cunninghamellaceae</taxon>
        <taxon>Absidia</taxon>
    </lineage>
</organism>
<name>A0A1X2HL18_9FUNG</name>
<reference evidence="2 3" key="1">
    <citation type="submission" date="2016-07" db="EMBL/GenBank/DDBJ databases">
        <title>Pervasive Adenine N6-methylation of Active Genes in Fungi.</title>
        <authorList>
            <consortium name="DOE Joint Genome Institute"/>
            <person name="Mondo S.J."/>
            <person name="Dannebaum R.O."/>
            <person name="Kuo R.C."/>
            <person name="Labutti K."/>
            <person name="Haridas S."/>
            <person name="Kuo A."/>
            <person name="Salamov A."/>
            <person name="Ahrendt S.R."/>
            <person name="Lipzen A."/>
            <person name="Sullivan W."/>
            <person name="Andreopoulos W.B."/>
            <person name="Clum A."/>
            <person name="Lindquist E."/>
            <person name="Daum C."/>
            <person name="Ramamoorthy G.K."/>
            <person name="Gryganskyi A."/>
            <person name="Culley D."/>
            <person name="Magnuson J.K."/>
            <person name="James T.Y."/>
            <person name="O'Malley M.A."/>
            <person name="Stajich J.E."/>
            <person name="Spatafora J.W."/>
            <person name="Visel A."/>
            <person name="Grigoriev I.V."/>
        </authorList>
    </citation>
    <scope>NUCLEOTIDE SEQUENCE [LARGE SCALE GENOMIC DNA]</scope>
    <source>
        <strain evidence="2 3">NRRL 1336</strain>
    </source>
</reference>
<protein>
    <submittedName>
        <fullName evidence="2">Uncharacterized protein</fullName>
    </submittedName>
</protein>
<dbReference type="EMBL" id="MCGE01000057">
    <property type="protein sequence ID" value="ORZ00070.1"/>
    <property type="molecule type" value="Genomic_DNA"/>
</dbReference>
<evidence type="ECO:0000313" key="3">
    <source>
        <dbReference type="Proteomes" id="UP000193560"/>
    </source>
</evidence>